<accession>A0A7H1VPK1</accession>
<keyword evidence="2" id="KW-1185">Reference proteome</keyword>
<proteinExistence type="predicted"/>
<gene>
    <name evidence="1" type="ORF">EHE19_001870</name>
</gene>
<name>A0A7H1VPK1_9FIRM</name>
<dbReference type="EMBL" id="CP061336">
    <property type="protein sequence ID" value="QNU67313.1"/>
    <property type="molecule type" value="Genomic_DNA"/>
</dbReference>
<organism evidence="1 2">
    <name type="scientific">Ruminiclostridium herbifermentans</name>
    <dbReference type="NCBI Taxonomy" id="2488810"/>
    <lineage>
        <taxon>Bacteria</taxon>
        <taxon>Bacillati</taxon>
        <taxon>Bacillota</taxon>
        <taxon>Clostridia</taxon>
        <taxon>Eubacteriales</taxon>
        <taxon>Oscillospiraceae</taxon>
        <taxon>Ruminiclostridium</taxon>
    </lineage>
</organism>
<sequence length="57" mass="6925">MLYDTTDKDNIIDRKMERVLSEIINILTYSEKVDKKNNENISDVIDNIMMNYLWRKK</sequence>
<reference evidence="1 2" key="1">
    <citation type="submission" date="2020-09" db="EMBL/GenBank/DDBJ databases">
        <title>Characterization and genome sequencing of Ruminiclostridium sp. nov. MA18.</title>
        <authorList>
            <person name="Rettenmaier R."/>
            <person name="Kowollik M.-L."/>
            <person name="Liebl W."/>
            <person name="Zverlov V."/>
        </authorList>
    </citation>
    <scope>NUCLEOTIDE SEQUENCE [LARGE SCALE GENOMIC DNA]</scope>
    <source>
        <strain evidence="1 2">MA18</strain>
    </source>
</reference>
<dbReference type="KEGG" id="rher:EHE19_001870"/>
<dbReference type="Proteomes" id="UP000306409">
    <property type="component" value="Chromosome"/>
</dbReference>
<protein>
    <submittedName>
        <fullName evidence="1">Uncharacterized protein</fullName>
    </submittedName>
</protein>
<dbReference type="RefSeq" id="WP_171003572.1">
    <property type="nucleotide sequence ID" value="NZ_CP061336.1"/>
</dbReference>
<dbReference type="AlphaFoldDB" id="A0A7H1VPK1"/>
<evidence type="ECO:0000313" key="1">
    <source>
        <dbReference type="EMBL" id="QNU67313.1"/>
    </source>
</evidence>
<evidence type="ECO:0000313" key="2">
    <source>
        <dbReference type="Proteomes" id="UP000306409"/>
    </source>
</evidence>